<dbReference type="PRINTS" id="PR00081">
    <property type="entry name" value="GDHRDH"/>
</dbReference>
<evidence type="ECO:0000313" key="3">
    <source>
        <dbReference type="EMBL" id="BBF91713.1"/>
    </source>
</evidence>
<sequence>MTAPGAALITGGAKRIGRAIAEALGERGYALAIHYGRSTAEAQALVEALNRRGRRAVAVCADLADPEAVAALVPAAVAGVGPLTLLVNSASEFEPDEIGTLERARFERQLAVNLTAPVFLAEAFARQLPEGRDGCVINVLDQRVWRPTPRFVSYTLAKSALWTATRTMAQALAPRIRVNAVGPGPTLANPRQSEDDFARQAAAVPLGRAATPAEIASAVLYLTEAKSVTGQMIAVDGGQHLAWRTPDVEGIAE</sequence>
<comment type="similarity">
    <text evidence="1">Belongs to the short-chain dehydrogenases/reductases (SDR) family.</text>
</comment>
<gene>
    <name evidence="3" type="ORF">BLTE_03980</name>
</gene>
<dbReference type="SUPFAM" id="SSF51735">
    <property type="entry name" value="NAD(P)-binding Rossmann-fold domains"/>
    <property type="match status" value="1"/>
</dbReference>
<evidence type="ECO:0000313" key="4">
    <source>
        <dbReference type="Proteomes" id="UP000266934"/>
    </source>
</evidence>
<protein>
    <submittedName>
        <fullName evidence="3">Short chain dehydrogenase</fullName>
    </submittedName>
</protein>
<dbReference type="InterPro" id="IPR002347">
    <property type="entry name" value="SDR_fam"/>
</dbReference>
<proteinExistence type="inferred from homology"/>
<reference evidence="3 4" key="1">
    <citation type="submission" date="2018-08" db="EMBL/GenBank/DDBJ databases">
        <title>Complete genome sequencing of Blastochloris tepida GI.</title>
        <authorList>
            <person name="Tsukatani Y."/>
            <person name="Mori H."/>
        </authorList>
    </citation>
    <scope>NUCLEOTIDE SEQUENCE [LARGE SCALE GENOMIC DNA]</scope>
    <source>
        <strain evidence="3 4">GI</strain>
    </source>
</reference>
<keyword evidence="2" id="KW-0560">Oxidoreductase</keyword>
<evidence type="ECO:0000256" key="1">
    <source>
        <dbReference type="ARBA" id="ARBA00006484"/>
    </source>
</evidence>
<dbReference type="Proteomes" id="UP000266934">
    <property type="component" value="Chromosome"/>
</dbReference>
<name>A0A348FWN0_9HYPH</name>
<keyword evidence="4" id="KW-1185">Reference proteome</keyword>
<dbReference type="Pfam" id="PF13561">
    <property type="entry name" value="adh_short_C2"/>
    <property type="match status" value="1"/>
</dbReference>
<dbReference type="AlphaFoldDB" id="A0A348FWN0"/>
<dbReference type="PANTHER" id="PTHR43639">
    <property type="entry name" value="OXIDOREDUCTASE, SHORT-CHAIN DEHYDROGENASE/REDUCTASE FAMILY (AFU_ORTHOLOGUE AFUA_5G02870)"/>
    <property type="match status" value="1"/>
</dbReference>
<dbReference type="InterPro" id="IPR036291">
    <property type="entry name" value="NAD(P)-bd_dom_sf"/>
</dbReference>
<dbReference type="NCBIfam" id="NF006597">
    <property type="entry name" value="PRK09134.1"/>
    <property type="match status" value="1"/>
</dbReference>
<accession>A0A348FWN0</accession>
<dbReference type="PANTHER" id="PTHR43639:SF1">
    <property type="entry name" value="SHORT-CHAIN DEHYDROGENASE_REDUCTASE FAMILY PROTEIN"/>
    <property type="match status" value="1"/>
</dbReference>
<dbReference type="GO" id="GO:0016491">
    <property type="term" value="F:oxidoreductase activity"/>
    <property type="evidence" value="ECO:0007669"/>
    <property type="project" value="UniProtKB-KW"/>
</dbReference>
<dbReference type="RefSeq" id="WP_126397131.1">
    <property type="nucleotide sequence ID" value="NZ_AP018907.1"/>
</dbReference>
<dbReference type="OrthoDB" id="9786360at2"/>
<dbReference type="KEGG" id="blag:BLTE_03980"/>
<organism evidence="3 4">
    <name type="scientific">Blastochloris tepida</name>
    <dbReference type="NCBI Taxonomy" id="2233851"/>
    <lineage>
        <taxon>Bacteria</taxon>
        <taxon>Pseudomonadati</taxon>
        <taxon>Pseudomonadota</taxon>
        <taxon>Alphaproteobacteria</taxon>
        <taxon>Hyphomicrobiales</taxon>
        <taxon>Blastochloridaceae</taxon>
        <taxon>Blastochloris</taxon>
    </lineage>
</organism>
<evidence type="ECO:0000256" key="2">
    <source>
        <dbReference type="ARBA" id="ARBA00023002"/>
    </source>
</evidence>
<dbReference type="Gene3D" id="3.40.50.720">
    <property type="entry name" value="NAD(P)-binding Rossmann-like Domain"/>
    <property type="match status" value="1"/>
</dbReference>
<dbReference type="EMBL" id="AP018907">
    <property type="protein sequence ID" value="BBF91713.1"/>
    <property type="molecule type" value="Genomic_DNA"/>
</dbReference>